<protein>
    <submittedName>
        <fullName evidence="2">Uncharacterized protein</fullName>
    </submittedName>
</protein>
<keyword evidence="1" id="KW-0472">Membrane</keyword>
<keyword evidence="1" id="KW-1133">Transmembrane helix</keyword>
<evidence type="ECO:0000313" key="3">
    <source>
        <dbReference type="Proteomes" id="UP000241769"/>
    </source>
</evidence>
<dbReference type="AlphaFoldDB" id="A0A2P6N560"/>
<proteinExistence type="predicted"/>
<name>A0A2P6N560_9EUKA</name>
<feature type="transmembrane region" description="Helical" evidence="1">
    <location>
        <begin position="199"/>
        <end position="224"/>
    </location>
</feature>
<feature type="transmembrane region" description="Helical" evidence="1">
    <location>
        <begin position="139"/>
        <end position="160"/>
    </location>
</feature>
<keyword evidence="3" id="KW-1185">Reference proteome</keyword>
<sequence length="243" mass="26450">MQPGSERDQNRITKDKHGRFQTQEINMGRVTLCCSLGILIAVLVIAAASGLSYLTFLGNREQLVTSDGSTLVVGGNATNCDAAAEHISRPFLLKVSEDPESFYCGWSGKSTIVRGLSLFAHFFFSMFIMLSAIRRFRSYIIVSIILSFALCAMSFAVLAYDFTSTSGTRAWCNDNHPGATVHTKTKGTVTDITCDLMNFYLTIGGSGLLGVLWIISFIIGIGLFRETAKPAASEESKSLLIDD</sequence>
<reference evidence="2 3" key="1">
    <citation type="journal article" date="2018" name="Genome Biol. Evol.">
        <title>Multiple Roots of Fruiting Body Formation in Amoebozoa.</title>
        <authorList>
            <person name="Hillmann F."/>
            <person name="Forbes G."/>
            <person name="Novohradska S."/>
            <person name="Ferling I."/>
            <person name="Riege K."/>
            <person name="Groth M."/>
            <person name="Westermann M."/>
            <person name="Marz M."/>
            <person name="Spaller T."/>
            <person name="Winckler T."/>
            <person name="Schaap P."/>
            <person name="Glockner G."/>
        </authorList>
    </citation>
    <scope>NUCLEOTIDE SEQUENCE [LARGE SCALE GENOMIC DNA]</scope>
    <source>
        <strain evidence="2 3">Jena</strain>
    </source>
</reference>
<dbReference type="EMBL" id="MDYQ01000198">
    <property type="protein sequence ID" value="PRP79078.1"/>
    <property type="molecule type" value="Genomic_DNA"/>
</dbReference>
<gene>
    <name evidence="2" type="ORF">PROFUN_13180</name>
</gene>
<evidence type="ECO:0000313" key="2">
    <source>
        <dbReference type="EMBL" id="PRP79078.1"/>
    </source>
</evidence>
<comment type="caution">
    <text evidence="2">The sequence shown here is derived from an EMBL/GenBank/DDBJ whole genome shotgun (WGS) entry which is preliminary data.</text>
</comment>
<evidence type="ECO:0000256" key="1">
    <source>
        <dbReference type="SAM" id="Phobius"/>
    </source>
</evidence>
<dbReference type="InParanoid" id="A0A2P6N560"/>
<organism evidence="2 3">
    <name type="scientific">Planoprotostelium fungivorum</name>
    <dbReference type="NCBI Taxonomy" id="1890364"/>
    <lineage>
        <taxon>Eukaryota</taxon>
        <taxon>Amoebozoa</taxon>
        <taxon>Evosea</taxon>
        <taxon>Variosea</taxon>
        <taxon>Cavosteliida</taxon>
        <taxon>Cavosteliaceae</taxon>
        <taxon>Planoprotostelium</taxon>
    </lineage>
</organism>
<keyword evidence="1" id="KW-0812">Transmembrane</keyword>
<feature type="transmembrane region" description="Helical" evidence="1">
    <location>
        <begin position="30"/>
        <end position="54"/>
    </location>
</feature>
<accession>A0A2P6N560</accession>
<dbReference type="Proteomes" id="UP000241769">
    <property type="component" value="Unassembled WGS sequence"/>
</dbReference>
<feature type="transmembrane region" description="Helical" evidence="1">
    <location>
        <begin position="112"/>
        <end position="132"/>
    </location>
</feature>